<dbReference type="Pfam" id="PF10087">
    <property type="entry name" value="DUF2325"/>
    <property type="match status" value="1"/>
</dbReference>
<dbReference type="EMBL" id="NEVL01000005">
    <property type="protein sequence ID" value="OZI29145.1"/>
    <property type="molecule type" value="Genomic_DNA"/>
</dbReference>
<name>A0A261RW35_9BORD</name>
<protein>
    <submittedName>
        <fullName evidence="3">DUF2325 domain-containing protein</fullName>
    </submittedName>
</protein>
<accession>A0A261RW35</accession>
<sequence length="250" mass="26482">MSNADDHHQLKREHAALLASYGRAQARCSAMRREQACRIDALQAEAMQLRAELIIRDTRLAWAGEERQALEAAVPGLARRVTLARQVEHLAGRVQSLLRARQGPMPPAPVHTPVPAPVPAPASGPEAAPGRAGAAGRAVLCIGREDATTTLARTLVEMTGARFLAIDGAALGDATGPVTQDTANAALEAQLGAADLVICQTGCVSHGAFWRVQDHCKRHNKQCLLVDAPAALDGVSQVVHLHRGARVETE</sequence>
<dbReference type="Proteomes" id="UP000217005">
    <property type="component" value="Unassembled WGS sequence"/>
</dbReference>
<dbReference type="AlphaFoldDB" id="A0A261RW35"/>
<feature type="region of interest" description="Disordered" evidence="2">
    <location>
        <begin position="102"/>
        <end position="130"/>
    </location>
</feature>
<gene>
    <name evidence="3" type="ORF">CEG14_21185</name>
</gene>
<dbReference type="InterPro" id="IPR016772">
    <property type="entry name" value="UCP020408"/>
</dbReference>
<evidence type="ECO:0000313" key="4">
    <source>
        <dbReference type="Proteomes" id="UP000217005"/>
    </source>
</evidence>
<evidence type="ECO:0000256" key="2">
    <source>
        <dbReference type="SAM" id="MobiDB-lite"/>
    </source>
</evidence>
<dbReference type="RefSeq" id="WP_094828384.1">
    <property type="nucleotide sequence ID" value="NZ_NEVL01000005.1"/>
</dbReference>
<evidence type="ECO:0000313" key="3">
    <source>
        <dbReference type="EMBL" id="OZI29145.1"/>
    </source>
</evidence>
<reference evidence="3 4" key="1">
    <citation type="submission" date="2017-05" db="EMBL/GenBank/DDBJ databases">
        <title>Complete and WGS of Bordetella genogroups.</title>
        <authorList>
            <person name="Spilker T."/>
            <person name="LiPuma J."/>
        </authorList>
    </citation>
    <scope>NUCLEOTIDE SEQUENCE [LARGE SCALE GENOMIC DNA]</scope>
    <source>
        <strain evidence="3 4">AU17610</strain>
    </source>
</reference>
<evidence type="ECO:0000256" key="1">
    <source>
        <dbReference type="ARBA" id="ARBA00007189"/>
    </source>
</evidence>
<feature type="compositionally biased region" description="Pro residues" evidence="2">
    <location>
        <begin position="104"/>
        <end position="122"/>
    </location>
</feature>
<comment type="caution">
    <text evidence="3">The sequence shown here is derived from an EMBL/GenBank/DDBJ whole genome shotgun (WGS) entry which is preliminary data.</text>
</comment>
<organism evidence="3 4">
    <name type="scientific">Bordetella genomosp. 1</name>
    <dbReference type="NCBI Taxonomy" id="1395607"/>
    <lineage>
        <taxon>Bacteria</taxon>
        <taxon>Pseudomonadati</taxon>
        <taxon>Pseudomonadota</taxon>
        <taxon>Betaproteobacteria</taxon>
        <taxon>Burkholderiales</taxon>
        <taxon>Alcaligenaceae</taxon>
        <taxon>Bordetella</taxon>
    </lineage>
</organism>
<proteinExistence type="inferred from homology"/>
<comment type="similarity">
    <text evidence="1">Belongs to the UPF0751 family.</text>
</comment>
<dbReference type="OrthoDB" id="5296275at2"/>